<dbReference type="PANTHER" id="PTHR46373:SF2">
    <property type="entry name" value="RWP-RK DOMAIN-CONTAINING PROTEIN"/>
    <property type="match status" value="1"/>
</dbReference>
<evidence type="ECO:0000256" key="1">
    <source>
        <dbReference type="ARBA" id="ARBA00004049"/>
    </source>
</evidence>
<dbReference type="OrthoDB" id="6270329at2759"/>
<comment type="function">
    <text evidence="1">Putative transcription factor.</text>
</comment>
<evidence type="ECO:0000313" key="8">
    <source>
        <dbReference type="EMBL" id="KAA8493803.1"/>
    </source>
</evidence>
<comment type="caution">
    <text evidence="8">The sequence shown here is derived from an EMBL/GenBank/DDBJ whole genome shotgun (WGS) entry which is preliminary data.</text>
</comment>
<keyword evidence="9" id="KW-1185">Reference proteome</keyword>
<proteinExistence type="predicted"/>
<dbReference type="AlphaFoldDB" id="A0A5J4YSL0"/>
<evidence type="ECO:0000256" key="2">
    <source>
        <dbReference type="ARBA" id="ARBA00023015"/>
    </source>
</evidence>
<name>A0A5J4YSL0_PORPP</name>
<dbReference type="Proteomes" id="UP000324585">
    <property type="component" value="Unassembled WGS sequence"/>
</dbReference>
<keyword evidence="4" id="KW-0238">DNA-binding</keyword>
<keyword evidence="5" id="KW-0804">Transcription</keyword>
<evidence type="ECO:0000256" key="3">
    <source>
        <dbReference type="ARBA" id="ARBA00023054"/>
    </source>
</evidence>
<sequence>MLARNDLGAAGLDRAERSTSLSLVDAAEQCIPVDEDEDVATQAHFSQGTDDDFIAAVKGLFQLRRKVAAERLGICETMLKRKCRRNGIARWPYRKFKFFRDRIHVVRASGMPVEDKQVLVDQLEFMMDILRQNPNLEVEELSSRFPHVTEAHRTLQPGSSSTQS</sequence>
<dbReference type="InterPro" id="IPR003035">
    <property type="entry name" value="RWP-RK_dom"/>
</dbReference>
<dbReference type="EMBL" id="VRMN01000006">
    <property type="protein sequence ID" value="KAA8493803.1"/>
    <property type="molecule type" value="Genomic_DNA"/>
</dbReference>
<protein>
    <submittedName>
        <fullName evidence="8">Protein NLP3</fullName>
    </submittedName>
</protein>
<evidence type="ECO:0000256" key="6">
    <source>
        <dbReference type="ARBA" id="ARBA00023242"/>
    </source>
</evidence>
<gene>
    <name evidence="8" type="ORF">FVE85_4940</name>
</gene>
<dbReference type="InterPro" id="IPR044607">
    <property type="entry name" value="RKD-like"/>
</dbReference>
<evidence type="ECO:0000256" key="4">
    <source>
        <dbReference type="ARBA" id="ARBA00023125"/>
    </source>
</evidence>
<dbReference type="PANTHER" id="PTHR46373">
    <property type="entry name" value="PROTEIN RKD4"/>
    <property type="match status" value="1"/>
</dbReference>
<dbReference type="GO" id="GO:0003700">
    <property type="term" value="F:DNA-binding transcription factor activity"/>
    <property type="evidence" value="ECO:0007669"/>
    <property type="project" value="InterPro"/>
</dbReference>
<dbReference type="PROSITE" id="PS51519">
    <property type="entry name" value="RWP_RK"/>
    <property type="match status" value="1"/>
</dbReference>
<keyword evidence="6" id="KW-0539">Nucleus</keyword>
<accession>A0A5J4YSL0</accession>
<evidence type="ECO:0000256" key="5">
    <source>
        <dbReference type="ARBA" id="ARBA00023163"/>
    </source>
</evidence>
<keyword evidence="2" id="KW-0805">Transcription regulation</keyword>
<dbReference type="GO" id="GO:0003677">
    <property type="term" value="F:DNA binding"/>
    <property type="evidence" value="ECO:0007669"/>
    <property type="project" value="UniProtKB-KW"/>
</dbReference>
<evidence type="ECO:0000259" key="7">
    <source>
        <dbReference type="PROSITE" id="PS51519"/>
    </source>
</evidence>
<organism evidence="8 9">
    <name type="scientific">Porphyridium purpureum</name>
    <name type="common">Red alga</name>
    <name type="synonym">Porphyridium cruentum</name>
    <dbReference type="NCBI Taxonomy" id="35688"/>
    <lineage>
        <taxon>Eukaryota</taxon>
        <taxon>Rhodophyta</taxon>
        <taxon>Bangiophyceae</taxon>
        <taxon>Porphyridiales</taxon>
        <taxon>Porphyridiaceae</taxon>
        <taxon>Porphyridium</taxon>
    </lineage>
</organism>
<feature type="domain" description="RWP-RK" evidence="7">
    <location>
        <begin position="35"/>
        <end position="119"/>
    </location>
</feature>
<reference evidence="9" key="1">
    <citation type="journal article" date="2019" name="Nat. Commun.">
        <title>Expansion of phycobilisome linker gene families in mesophilic red algae.</title>
        <authorList>
            <person name="Lee J."/>
            <person name="Kim D."/>
            <person name="Bhattacharya D."/>
            <person name="Yoon H.S."/>
        </authorList>
    </citation>
    <scope>NUCLEOTIDE SEQUENCE [LARGE SCALE GENOMIC DNA]</scope>
    <source>
        <strain evidence="9">CCMP 1328</strain>
    </source>
</reference>
<evidence type="ECO:0000313" key="9">
    <source>
        <dbReference type="Proteomes" id="UP000324585"/>
    </source>
</evidence>
<keyword evidence="3" id="KW-0175">Coiled coil</keyword>
<dbReference type="Pfam" id="PF02042">
    <property type="entry name" value="RWP-RK"/>
    <property type="match status" value="1"/>
</dbReference>